<dbReference type="EMBL" id="MU032349">
    <property type="protein sequence ID" value="KAF3763936.1"/>
    <property type="molecule type" value="Genomic_DNA"/>
</dbReference>
<evidence type="ECO:0000313" key="4">
    <source>
        <dbReference type="Proteomes" id="UP000803844"/>
    </source>
</evidence>
<dbReference type="PANTHER" id="PTHR24148:SF81">
    <property type="entry name" value="HETEROKARYON INCOMPATIBILITY DOMAIN-CONTAINING PROTEIN"/>
    <property type="match status" value="1"/>
</dbReference>
<feature type="domain" description="Heterokaryon incompatibility" evidence="2">
    <location>
        <begin position="154"/>
        <end position="301"/>
    </location>
</feature>
<accession>A0A9P4XZS6</accession>
<gene>
    <name evidence="3" type="ORF">M406DRAFT_263101</name>
</gene>
<dbReference type="InterPro" id="IPR052895">
    <property type="entry name" value="HetReg/Transcr_Mod"/>
</dbReference>
<comment type="caution">
    <text evidence="3">The sequence shown here is derived from an EMBL/GenBank/DDBJ whole genome shotgun (WGS) entry which is preliminary data.</text>
</comment>
<evidence type="ECO:0000259" key="2">
    <source>
        <dbReference type="Pfam" id="PF06985"/>
    </source>
</evidence>
<dbReference type="Pfam" id="PF06985">
    <property type="entry name" value="HET"/>
    <property type="match status" value="1"/>
</dbReference>
<dbReference type="GeneID" id="63834694"/>
<dbReference type="PANTHER" id="PTHR24148">
    <property type="entry name" value="ANKYRIN REPEAT DOMAIN-CONTAINING PROTEIN 39 HOMOLOG-RELATED"/>
    <property type="match status" value="1"/>
</dbReference>
<feature type="non-terminal residue" evidence="3">
    <location>
        <position position="449"/>
    </location>
</feature>
<feature type="region of interest" description="Disordered" evidence="1">
    <location>
        <begin position="46"/>
        <end position="72"/>
    </location>
</feature>
<feature type="compositionally biased region" description="Low complexity" evidence="1">
    <location>
        <begin position="84"/>
        <end position="103"/>
    </location>
</feature>
<keyword evidence="4" id="KW-1185">Reference proteome</keyword>
<evidence type="ECO:0000256" key="1">
    <source>
        <dbReference type="SAM" id="MobiDB-lite"/>
    </source>
</evidence>
<evidence type="ECO:0000313" key="3">
    <source>
        <dbReference type="EMBL" id="KAF3763936.1"/>
    </source>
</evidence>
<name>A0A9P4XZS6_CRYP1</name>
<organism evidence="3 4">
    <name type="scientific">Cryphonectria parasitica (strain ATCC 38755 / EP155)</name>
    <dbReference type="NCBI Taxonomy" id="660469"/>
    <lineage>
        <taxon>Eukaryota</taxon>
        <taxon>Fungi</taxon>
        <taxon>Dikarya</taxon>
        <taxon>Ascomycota</taxon>
        <taxon>Pezizomycotina</taxon>
        <taxon>Sordariomycetes</taxon>
        <taxon>Sordariomycetidae</taxon>
        <taxon>Diaporthales</taxon>
        <taxon>Cryphonectriaceae</taxon>
        <taxon>Cryphonectria-Endothia species complex</taxon>
        <taxon>Cryphonectria</taxon>
    </lineage>
</organism>
<feature type="region of interest" description="Disordered" evidence="1">
    <location>
        <begin position="84"/>
        <end position="107"/>
    </location>
</feature>
<proteinExistence type="predicted"/>
<protein>
    <submittedName>
        <fullName evidence="3">HET-domain-containing protein</fullName>
    </submittedName>
</protein>
<sequence>MTAATPSRWHKPSCISPTVVMENNNTPRCTACHAAPDLEKICAVSEQHTPSRRDADANSGKENVQEATTDLNLRWPSSVRFVRPQSLSSPSTASPQPSSTQPSDGLPPSIHSLIYGQRLAPNQFRLACLTPTTNPSHPVHLNLETYEDDNCPEYETASYTWAGEDGDSTACCPVFFGPYWDVSLHTKNCWELLRFARPTRGIRLIWIDALCINQADIPERNEQVQKMGSIFSNCTRVVVYLGPDIVENQAEGGRFPTRHRLHELPWHADQLSSSPLQPPARKSMQEVLSLRYFTRIWIIQELVLSPQAVIRIGHADFVADSRTPAISMKKIRPVLDGERAVMPWLHMVSQQSLRVTDTLEALSIVRYSQATDPRDRLFGILGLIRHDQPEGRLQFDYSLSDEQLWIGFFAHVLLVEKIFWFLEFARGHGDSIGKPSWVPRWESLEAWSE</sequence>
<dbReference type="RefSeq" id="XP_040774897.1">
    <property type="nucleotide sequence ID" value="XM_040917565.1"/>
</dbReference>
<dbReference type="Proteomes" id="UP000803844">
    <property type="component" value="Unassembled WGS sequence"/>
</dbReference>
<dbReference type="AlphaFoldDB" id="A0A9P4XZS6"/>
<dbReference type="InterPro" id="IPR010730">
    <property type="entry name" value="HET"/>
</dbReference>
<dbReference type="OrthoDB" id="2157530at2759"/>
<feature type="compositionally biased region" description="Polar residues" evidence="1">
    <location>
        <begin position="60"/>
        <end position="71"/>
    </location>
</feature>
<reference evidence="3" key="1">
    <citation type="journal article" date="2020" name="Phytopathology">
        <title>Genome sequence of the chestnut blight fungus Cryphonectria parasitica EP155: A fundamental resource for an archetypical invasive plant pathogen.</title>
        <authorList>
            <person name="Crouch J.A."/>
            <person name="Dawe A."/>
            <person name="Aerts A."/>
            <person name="Barry K."/>
            <person name="Churchill A.C.L."/>
            <person name="Grimwood J."/>
            <person name="Hillman B."/>
            <person name="Milgroom M.G."/>
            <person name="Pangilinan J."/>
            <person name="Smith M."/>
            <person name="Salamov A."/>
            <person name="Schmutz J."/>
            <person name="Yadav J."/>
            <person name="Grigoriev I.V."/>
            <person name="Nuss D."/>
        </authorList>
    </citation>
    <scope>NUCLEOTIDE SEQUENCE</scope>
    <source>
        <strain evidence="3">EP155</strain>
    </source>
</reference>